<dbReference type="NCBIfam" id="NF002625">
    <property type="entry name" value="PRK02290.1-3"/>
    <property type="match status" value="1"/>
</dbReference>
<keyword evidence="1" id="KW-0028">Amino-acid biosynthesis</keyword>
<evidence type="ECO:0000256" key="3">
    <source>
        <dbReference type="SAM" id="MobiDB-lite"/>
    </source>
</evidence>
<accession>A0ABN5VXW4</accession>
<feature type="region of interest" description="Disordered" evidence="3">
    <location>
        <begin position="53"/>
        <end position="80"/>
    </location>
</feature>
<name>A0ABN5VXW4_9ACTN</name>
<dbReference type="Pfam" id="PF01959">
    <property type="entry name" value="DHQS"/>
    <property type="match status" value="1"/>
</dbReference>
<evidence type="ECO:0000313" key="6">
    <source>
        <dbReference type="EMBL" id="BBC37430.1"/>
    </source>
</evidence>
<dbReference type="PANTHER" id="PTHR33563">
    <property type="match status" value="1"/>
</dbReference>
<evidence type="ECO:0000259" key="4">
    <source>
        <dbReference type="Pfam" id="PF01959"/>
    </source>
</evidence>
<keyword evidence="7" id="KW-1185">Reference proteome</keyword>
<keyword evidence="2" id="KW-0057">Aromatic amino acid biosynthesis</keyword>
<evidence type="ECO:0000256" key="2">
    <source>
        <dbReference type="ARBA" id="ARBA00023141"/>
    </source>
</evidence>
<dbReference type="InterPro" id="IPR056179">
    <property type="entry name" value="DHQS_C"/>
</dbReference>
<evidence type="ECO:0000256" key="1">
    <source>
        <dbReference type="ARBA" id="ARBA00022605"/>
    </source>
</evidence>
<evidence type="ECO:0000313" key="7">
    <source>
        <dbReference type="Proteomes" id="UP001321542"/>
    </source>
</evidence>
<reference evidence="6 7" key="2">
    <citation type="journal article" date="2023" name="ChemBioChem">
        <title>Acyltransferase Domain Exchange between Two Independent Type I Polyketide Synthases in the Same Producer Strain of Macrolide Antibiotics.</title>
        <authorList>
            <person name="Kudo F."/>
            <person name="Kishikawa K."/>
            <person name="Tsuboi K."/>
            <person name="Kido T."/>
            <person name="Usui T."/>
            <person name="Hashimoto J."/>
            <person name="Shin-Ya K."/>
            <person name="Miyanaga A."/>
            <person name="Eguchi T."/>
        </authorList>
    </citation>
    <scope>NUCLEOTIDE SEQUENCE [LARGE SCALE GENOMIC DNA]</scope>
    <source>
        <strain evidence="6 7">A-8890</strain>
    </source>
</reference>
<feature type="domain" description="3-dehydroquinate synthase N-terminal" evidence="4">
    <location>
        <begin position="1"/>
        <end position="205"/>
    </location>
</feature>
<dbReference type="RefSeq" id="WP_286257733.1">
    <property type="nucleotide sequence ID" value="NZ_AP018448.1"/>
</dbReference>
<protein>
    <submittedName>
        <fullName evidence="6">3-dehydroquinate synthase</fullName>
    </submittedName>
</protein>
<evidence type="ECO:0000259" key="5">
    <source>
        <dbReference type="Pfam" id="PF26558"/>
    </source>
</evidence>
<dbReference type="Proteomes" id="UP001321542">
    <property type="component" value="Chromosome"/>
</dbReference>
<reference evidence="6 7" key="1">
    <citation type="journal article" date="2010" name="ChemBioChem">
        <title>Cloning and characterization of the biosynthetic gene cluster of 16-membered macrolide antibiotic FD-891: involvement of a dual functional cytochrome P450 monooxygenase catalyzing epoxidation and hydroxylation.</title>
        <authorList>
            <person name="Kudo F."/>
            <person name="Motegi A."/>
            <person name="Mizoue K."/>
            <person name="Eguchi T."/>
        </authorList>
    </citation>
    <scope>NUCLEOTIDE SEQUENCE [LARGE SCALE GENOMIC DNA]</scope>
    <source>
        <strain evidence="6 7">A-8890</strain>
    </source>
</reference>
<sequence>MRFAWIDLREVPRPQLQAVVDAAVHTRMAGVLSADAELLATLPPTVTRVLVPGGPSAAPVKKADKEAKDPAKDSANAKEAKPGTGIDLLLRKFTTQDELDALAAENRAATVTPMTGYIDVRDDRTLRLSCAGAMVLPYTVIHFADPTKIPLEIVLAAAESAEGKLVTVVADLEEAAIVFDVLERGSDGILFTPRGADDVFALARLLEATTPQLEMSTLTVESIRHVGLGDRVCVDTCSHFEEDEGILVGSYSSGFVLCCSETHPLPYMPTRPFRVNAGALHSYTLGPDNRTNYLSEVGSGSALLAVGADGRTRRVVVGRAKLESRPLLEIRTHAEDGRLVSLTVQDDWHVRVLGPGGKVLNVTELQAGDELLGYLAQDKRHVGLPIGEFCKEV</sequence>
<feature type="compositionally biased region" description="Basic and acidic residues" evidence="3">
    <location>
        <begin position="61"/>
        <end position="80"/>
    </location>
</feature>
<dbReference type="Pfam" id="PF26558">
    <property type="entry name" value="DHQS_2nd"/>
    <property type="match status" value="1"/>
</dbReference>
<gene>
    <name evidence="6" type="ORF">SGFS_087240</name>
</gene>
<dbReference type="PANTHER" id="PTHR33563:SF1">
    <property type="entry name" value="3-DEHYDROQUINATE SYNTHASE"/>
    <property type="match status" value="1"/>
</dbReference>
<dbReference type="EMBL" id="AP018448">
    <property type="protein sequence ID" value="BBC37430.1"/>
    <property type="molecule type" value="Genomic_DNA"/>
</dbReference>
<organism evidence="6 7">
    <name type="scientific">Streptomyces graminofaciens</name>
    <dbReference type="NCBI Taxonomy" id="68212"/>
    <lineage>
        <taxon>Bacteria</taxon>
        <taxon>Bacillati</taxon>
        <taxon>Actinomycetota</taxon>
        <taxon>Actinomycetes</taxon>
        <taxon>Kitasatosporales</taxon>
        <taxon>Streptomycetaceae</taxon>
        <taxon>Streptomyces</taxon>
    </lineage>
</organism>
<dbReference type="InterPro" id="IPR002812">
    <property type="entry name" value="DHQS"/>
</dbReference>
<proteinExistence type="predicted"/>
<feature type="domain" description="3-dehydroquinate synthase C-terminal" evidence="5">
    <location>
        <begin position="218"/>
        <end position="392"/>
    </location>
</feature>
<dbReference type="InterPro" id="IPR030960">
    <property type="entry name" value="DHQS/DOIS_N"/>
</dbReference>